<protein>
    <submittedName>
        <fullName evidence="1">Uncharacterized protein</fullName>
    </submittedName>
</protein>
<dbReference type="Proteomes" id="UP000295096">
    <property type="component" value="Unassembled WGS sequence"/>
</dbReference>
<dbReference type="AlphaFoldDB" id="A0A4R5QCK1"/>
<keyword evidence="2" id="KW-1185">Reference proteome</keyword>
<sequence>MITPKARQAAAAALDRLDRLLAERPHEVHADLSEAVRSIAGVRDDLIQQVRADGSGRHLLDWVNQLVSVAVSAEFPVTGLHWDRVEKTRDGLRALLAAL</sequence>
<organism evidence="1 2">
    <name type="scientific">Dankookia rubra</name>
    <dbReference type="NCBI Taxonomy" id="1442381"/>
    <lineage>
        <taxon>Bacteria</taxon>
        <taxon>Pseudomonadati</taxon>
        <taxon>Pseudomonadota</taxon>
        <taxon>Alphaproteobacteria</taxon>
        <taxon>Acetobacterales</taxon>
        <taxon>Roseomonadaceae</taxon>
        <taxon>Dankookia</taxon>
    </lineage>
</organism>
<dbReference type="RefSeq" id="WP_133290350.1">
    <property type="nucleotide sequence ID" value="NZ_SMSJ01000030.1"/>
</dbReference>
<comment type="caution">
    <text evidence="1">The sequence shown here is derived from an EMBL/GenBank/DDBJ whole genome shotgun (WGS) entry which is preliminary data.</text>
</comment>
<accession>A0A4R5QCK1</accession>
<proteinExistence type="predicted"/>
<dbReference type="OrthoDB" id="7996968at2"/>
<reference evidence="1 2" key="1">
    <citation type="journal article" date="2016" name="J. Microbiol.">
        <title>Dankookia rubra gen. nov., sp. nov., an alphaproteobacterium isolated from sediment of a shallow stream.</title>
        <authorList>
            <person name="Kim W.H."/>
            <person name="Kim D.H."/>
            <person name="Kang K."/>
            <person name="Ahn T.Y."/>
        </authorList>
    </citation>
    <scope>NUCLEOTIDE SEQUENCE [LARGE SCALE GENOMIC DNA]</scope>
    <source>
        <strain evidence="1 2">JCM30602</strain>
    </source>
</reference>
<evidence type="ECO:0000313" key="2">
    <source>
        <dbReference type="Proteomes" id="UP000295096"/>
    </source>
</evidence>
<gene>
    <name evidence="1" type="ORF">E2C06_19830</name>
</gene>
<dbReference type="EMBL" id="SMSJ01000030">
    <property type="protein sequence ID" value="TDH60872.1"/>
    <property type="molecule type" value="Genomic_DNA"/>
</dbReference>
<evidence type="ECO:0000313" key="1">
    <source>
        <dbReference type="EMBL" id="TDH60872.1"/>
    </source>
</evidence>
<name>A0A4R5QCK1_9PROT</name>